<evidence type="ECO:0000313" key="1">
    <source>
        <dbReference type="EMBL" id="MBK4215399.1"/>
    </source>
</evidence>
<dbReference type="EMBL" id="JAEPRQ010000001">
    <property type="protein sequence ID" value="MBK4215399.1"/>
    <property type="molecule type" value="Genomic_DNA"/>
</dbReference>
<proteinExistence type="predicted"/>
<dbReference type="Proteomes" id="UP000640485">
    <property type="component" value="Unassembled WGS sequence"/>
</dbReference>
<accession>A0A934W025</accession>
<keyword evidence="2" id="KW-1185">Reference proteome</keyword>
<sequence>MSEGRFIAKVAGRTSYLVAAIALFFVFSLTGCTASSETDPYYNAETAAKKFDYHGQTYLVELVEIEGHVSEMVVATLYQMALVSRAEGQFEDTPADRAEAEAVARAYCASLPSFEVKTPPAPNRVDGPYYSFIGLEAGFENAEWRFADICTRSDGEPA</sequence>
<evidence type="ECO:0008006" key="3">
    <source>
        <dbReference type="Google" id="ProtNLM"/>
    </source>
</evidence>
<evidence type="ECO:0000313" key="2">
    <source>
        <dbReference type="Proteomes" id="UP000640485"/>
    </source>
</evidence>
<protein>
    <recommendedName>
        <fullName evidence="3">Lipoprotein</fullName>
    </recommendedName>
</protein>
<dbReference type="PROSITE" id="PS51257">
    <property type="entry name" value="PROKAR_LIPOPROTEIN"/>
    <property type="match status" value="1"/>
</dbReference>
<comment type="caution">
    <text evidence="1">The sequence shown here is derived from an EMBL/GenBank/DDBJ whole genome shotgun (WGS) entry which is preliminary data.</text>
</comment>
<organism evidence="1 2">
    <name type="scientific">Paracoccus caeni</name>
    <dbReference type="NCBI Taxonomy" id="657651"/>
    <lineage>
        <taxon>Bacteria</taxon>
        <taxon>Pseudomonadati</taxon>
        <taxon>Pseudomonadota</taxon>
        <taxon>Alphaproteobacteria</taxon>
        <taxon>Rhodobacterales</taxon>
        <taxon>Paracoccaceae</taxon>
        <taxon>Paracoccus</taxon>
    </lineage>
</organism>
<name>A0A934W025_9RHOB</name>
<dbReference type="AlphaFoldDB" id="A0A934W025"/>
<reference evidence="1" key="1">
    <citation type="submission" date="2021-01" db="EMBL/GenBank/DDBJ databases">
        <title>Paracoccus amoyensis sp. nov., isolated from the surface seawater along the coast of Xiamen Island, China.</title>
        <authorList>
            <person name="Lyu L."/>
        </authorList>
    </citation>
    <scope>NUCLEOTIDE SEQUENCE</scope>
    <source>
        <strain evidence="1">MJ17</strain>
    </source>
</reference>
<gene>
    <name evidence="1" type="ORF">JJJ17_05610</name>
</gene>